<evidence type="ECO:0000256" key="3">
    <source>
        <dbReference type="ARBA" id="ARBA00022917"/>
    </source>
</evidence>
<proteinExistence type="inferred from homology"/>
<dbReference type="NCBIfam" id="TIGR00008">
    <property type="entry name" value="infA"/>
    <property type="match status" value="1"/>
</dbReference>
<dbReference type="AlphaFoldDB" id="A0A1F5S8H9"/>
<keyword evidence="3 4" id="KW-0648">Protein biosynthesis</keyword>
<dbReference type="PANTHER" id="PTHR33370:SF1">
    <property type="entry name" value="TRANSLATION INITIATION FACTOR IF-1, CHLOROPLASTIC"/>
    <property type="match status" value="1"/>
</dbReference>
<dbReference type="PANTHER" id="PTHR33370">
    <property type="entry name" value="TRANSLATION INITIATION FACTOR IF-1, CHLOROPLASTIC"/>
    <property type="match status" value="1"/>
</dbReference>
<name>A0A1F5S8H9_9BACT</name>
<dbReference type="GO" id="GO:0005829">
    <property type="term" value="C:cytosol"/>
    <property type="evidence" value="ECO:0007669"/>
    <property type="project" value="TreeGrafter"/>
</dbReference>
<accession>A0A1F5S8H9</accession>
<dbReference type="GO" id="GO:0003743">
    <property type="term" value="F:translation initiation factor activity"/>
    <property type="evidence" value="ECO:0007669"/>
    <property type="project" value="UniProtKB-UniRule"/>
</dbReference>
<comment type="similarity">
    <text evidence="1 4">Belongs to the IF-1 family.</text>
</comment>
<evidence type="ECO:0000256" key="2">
    <source>
        <dbReference type="ARBA" id="ARBA00022540"/>
    </source>
</evidence>
<comment type="subcellular location">
    <subcellularLocation>
        <location evidence="4">Cytoplasm</location>
    </subcellularLocation>
</comment>
<evidence type="ECO:0000256" key="1">
    <source>
        <dbReference type="ARBA" id="ARBA00010939"/>
    </source>
</evidence>
<gene>
    <name evidence="4" type="primary">infA</name>
    <name evidence="7" type="ORF">A2Y83_05080</name>
</gene>
<dbReference type="FunFam" id="2.40.50.140:FF:000002">
    <property type="entry name" value="Translation initiation factor IF-1"/>
    <property type="match status" value="1"/>
</dbReference>
<dbReference type="GO" id="GO:0043022">
    <property type="term" value="F:ribosome binding"/>
    <property type="evidence" value="ECO:0007669"/>
    <property type="project" value="UniProtKB-UniRule"/>
</dbReference>
<comment type="subunit">
    <text evidence="4">Component of the 30S ribosomal translation pre-initiation complex which assembles on the 30S ribosome in the order IF-2 and IF-3, IF-1 and N-formylmethionyl-tRNA(fMet); mRNA recruitment can occur at any time during PIC assembly.</text>
</comment>
<dbReference type="CDD" id="cd04451">
    <property type="entry name" value="S1_IF1"/>
    <property type="match status" value="1"/>
</dbReference>
<keyword evidence="2 4" id="KW-0396">Initiation factor</keyword>
<dbReference type="PROSITE" id="PS50832">
    <property type="entry name" value="S1_IF1_TYPE"/>
    <property type="match status" value="1"/>
</dbReference>
<protein>
    <recommendedName>
        <fullName evidence="4 5">Translation initiation factor IF-1</fullName>
    </recommendedName>
</protein>
<dbReference type="Gene3D" id="2.40.50.140">
    <property type="entry name" value="Nucleic acid-binding proteins"/>
    <property type="match status" value="1"/>
</dbReference>
<dbReference type="SMART" id="SM00316">
    <property type="entry name" value="S1"/>
    <property type="match status" value="1"/>
</dbReference>
<keyword evidence="4" id="KW-0699">rRNA-binding</keyword>
<evidence type="ECO:0000313" key="7">
    <source>
        <dbReference type="EMBL" id="OGF22967.1"/>
    </source>
</evidence>
<comment type="caution">
    <text evidence="7">The sequence shown here is derived from an EMBL/GenBank/DDBJ whole genome shotgun (WGS) entry which is preliminary data.</text>
</comment>
<keyword evidence="4" id="KW-0963">Cytoplasm</keyword>
<evidence type="ECO:0000259" key="6">
    <source>
        <dbReference type="PROSITE" id="PS50832"/>
    </source>
</evidence>
<feature type="domain" description="S1-like" evidence="6">
    <location>
        <begin position="17"/>
        <end position="84"/>
    </location>
</feature>
<evidence type="ECO:0000256" key="4">
    <source>
        <dbReference type="HAMAP-Rule" id="MF_00075"/>
    </source>
</evidence>
<keyword evidence="4" id="KW-0694">RNA-binding</keyword>
<evidence type="ECO:0000256" key="5">
    <source>
        <dbReference type="NCBIfam" id="TIGR00008"/>
    </source>
</evidence>
<dbReference type="GO" id="GO:0019843">
    <property type="term" value="F:rRNA binding"/>
    <property type="evidence" value="ECO:0007669"/>
    <property type="project" value="UniProtKB-UniRule"/>
</dbReference>
<dbReference type="SUPFAM" id="SSF50249">
    <property type="entry name" value="Nucleic acid-binding proteins"/>
    <property type="match status" value="1"/>
</dbReference>
<dbReference type="HAMAP" id="MF_00075">
    <property type="entry name" value="IF_1"/>
    <property type="match status" value="1"/>
</dbReference>
<dbReference type="STRING" id="1797985.A2Y83_05080"/>
<reference evidence="7 8" key="1">
    <citation type="journal article" date="2016" name="Nat. Commun.">
        <title>Thousands of microbial genomes shed light on interconnected biogeochemical processes in an aquifer system.</title>
        <authorList>
            <person name="Anantharaman K."/>
            <person name="Brown C.T."/>
            <person name="Hug L.A."/>
            <person name="Sharon I."/>
            <person name="Castelle C.J."/>
            <person name="Probst A.J."/>
            <person name="Thomas B.C."/>
            <person name="Singh A."/>
            <person name="Wilkins M.J."/>
            <person name="Karaoz U."/>
            <person name="Brodie E.L."/>
            <person name="Williams K.H."/>
            <person name="Hubbard S.S."/>
            <person name="Banfield J.F."/>
        </authorList>
    </citation>
    <scope>NUCLEOTIDE SEQUENCE [LARGE SCALE GENOMIC DNA]</scope>
</reference>
<comment type="function">
    <text evidence="4">One of the essential components for the initiation of protein synthesis. Stabilizes the binding of IF-2 and IF-3 on the 30S subunit to which N-formylmethionyl-tRNA(fMet) subsequently binds. Helps modulate mRNA selection, yielding the 30S pre-initiation complex (PIC). Upon addition of the 50S ribosomal subunit IF-1, IF-2 and IF-3 are released leaving the mature 70S translation initiation complex.</text>
</comment>
<dbReference type="EMBL" id="MFFS01000006">
    <property type="protein sequence ID" value="OGF22967.1"/>
    <property type="molecule type" value="Genomic_DNA"/>
</dbReference>
<sequence length="84" mass="9654">MRNHKGSKESENIKDSKEYIEMSGVVVELLPSLSFKVKLENGQEILCYLSGKMRMHRIKLLPGDKVKVQITPYDLTKGRITYRG</sequence>
<dbReference type="InterPro" id="IPR012340">
    <property type="entry name" value="NA-bd_OB-fold"/>
</dbReference>
<organism evidence="7 8">
    <name type="scientific">Candidatus Falkowbacteria bacterium RBG_13_39_14</name>
    <dbReference type="NCBI Taxonomy" id="1797985"/>
    <lineage>
        <taxon>Bacteria</taxon>
        <taxon>Candidatus Falkowiibacteriota</taxon>
    </lineage>
</organism>
<dbReference type="InterPro" id="IPR006196">
    <property type="entry name" value="RNA-binding_domain_S1_IF1"/>
</dbReference>
<dbReference type="InterPro" id="IPR003029">
    <property type="entry name" value="S1_domain"/>
</dbReference>
<dbReference type="Proteomes" id="UP000178323">
    <property type="component" value="Unassembled WGS sequence"/>
</dbReference>
<evidence type="ECO:0000313" key="8">
    <source>
        <dbReference type="Proteomes" id="UP000178323"/>
    </source>
</evidence>
<dbReference type="Pfam" id="PF01176">
    <property type="entry name" value="eIF-1a"/>
    <property type="match status" value="1"/>
</dbReference>
<dbReference type="InterPro" id="IPR004368">
    <property type="entry name" value="TIF_IF1"/>
</dbReference>